<keyword evidence="12" id="KW-0675">Receptor</keyword>
<evidence type="ECO:0000256" key="6">
    <source>
        <dbReference type="ARBA" id="ARBA00023136"/>
    </source>
</evidence>
<keyword evidence="4 8" id="KW-0812">Transmembrane</keyword>
<dbReference type="InterPro" id="IPR039426">
    <property type="entry name" value="TonB-dep_rcpt-like"/>
</dbReference>
<dbReference type="GO" id="GO:0009279">
    <property type="term" value="C:cell outer membrane"/>
    <property type="evidence" value="ECO:0007669"/>
    <property type="project" value="UniProtKB-SubCell"/>
</dbReference>
<dbReference type="AlphaFoldDB" id="A0A563DAW8"/>
<sequence>MKFYLSLVNFLFLTQLIHSQTYTDSLNYLKNEVDELDKVIITSKKKDIKKSESPIPTTIVSSELFKKSGATNFFDGMGMINGIQSQVNCNVCNTGDIHINGMDGPYTLILIDGMPIVSGLSTVYGLNGIPTSMIDRVEIIKGPASAQYGAEAMGGVINIITKNPKKAPLLSTDLSGSSWGEINTDLTLKIKAGKKVSSLLGLNYFYYDNPIDKNHDGFTDLTLQNRISVFNKWSFRRNENRWADFALRWINEDRWGGQMNWNKKYRGGDEVYGESIYTKRLEVLGTYQLPIKEKVYTQFSYNWHNQNSWYGNKPFMATQQILFAQTYWNKNIHSHNLMLGATFRYTYYDDNTPATASSDGLKNKPSHRYLPGFFVEDNWNFNDKNNLLIGYRYDNDNIHGSINSPRIAYKYKLDSKNTFRMSLGNGFRVVNIFTEDHAALTGARDVIIKNTLKPEKSYNSNINYTTNLTTNHFNLNLDITGFYSYFTNKIVADLDTDPKKIIYNNLDGHAISNGISLDTDWTFTFPLKITTGITYMNVYTREKNENGDFEQKNQLYSPKWSGNLILNYSFKNKLSIDLTGNWKGPMRLPIQPNDYRKEYSPWQWIANIQITKGFTNGFEIYGGIKNLLNIKPKNPLMRPFDPFDKTADDPINNPFGYTFDTAYNYASMQGIRGFLGVRYTVF</sequence>
<dbReference type="EMBL" id="SELH01000023">
    <property type="protein sequence ID" value="TWP27356.1"/>
    <property type="molecule type" value="Genomic_DNA"/>
</dbReference>
<dbReference type="OrthoDB" id="9760333at2"/>
<proteinExistence type="inferred from homology"/>
<dbReference type="GO" id="GO:0015344">
    <property type="term" value="F:siderophore uptake transmembrane transporter activity"/>
    <property type="evidence" value="ECO:0007669"/>
    <property type="project" value="TreeGrafter"/>
</dbReference>
<dbReference type="Gene3D" id="2.170.130.10">
    <property type="entry name" value="TonB-dependent receptor, plug domain"/>
    <property type="match status" value="1"/>
</dbReference>
<dbReference type="Pfam" id="PF07715">
    <property type="entry name" value="Plug"/>
    <property type="match status" value="1"/>
</dbReference>
<dbReference type="Pfam" id="PF00593">
    <property type="entry name" value="TonB_dep_Rec_b-barrel"/>
    <property type="match status" value="1"/>
</dbReference>
<keyword evidence="5 9" id="KW-0798">TonB box</keyword>
<feature type="domain" description="TonB-dependent receptor-like beta-barrel" evidence="10">
    <location>
        <begin position="201"/>
        <end position="627"/>
    </location>
</feature>
<evidence type="ECO:0000313" key="13">
    <source>
        <dbReference type="Proteomes" id="UP000319499"/>
    </source>
</evidence>
<dbReference type="InterPro" id="IPR000531">
    <property type="entry name" value="Beta-barrel_TonB"/>
</dbReference>
<comment type="similarity">
    <text evidence="8 9">Belongs to the TonB-dependent receptor family.</text>
</comment>
<evidence type="ECO:0000256" key="7">
    <source>
        <dbReference type="ARBA" id="ARBA00023237"/>
    </source>
</evidence>
<evidence type="ECO:0000256" key="2">
    <source>
        <dbReference type="ARBA" id="ARBA00022448"/>
    </source>
</evidence>
<dbReference type="InterPro" id="IPR012910">
    <property type="entry name" value="Plug_dom"/>
</dbReference>
<keyword evidence="7 8" id="KW-0998">Cell outer membrane</keyword>
<accession>A0A563DAW8</accession>
<organism evidence="12 13">
    <name type="scientific">Apibacter muscae</name>
    <dbReference type="NCBI Taxonomy" id="2509004"/>
    <lineage>
        <taxon>Bacteria</taxon>
        <taxon>Pseudomonadati</taxon>
        <taxon>Bacteroidota</taxon>
        <taxon>Flavobacteriia</taxon>
        <taxon>Flavobacteriales</taxon>
        <taxon>Weeksellaceae</taxon>
        <taxon>Apibacter</taxon>
    </lineage>
</organism>
<evidence type="ECO:0000259" key="11">
    <source>
        <dbReference type="Pfam" id="PF07715"/>
    </source>
</evidence>
<keyword evidence="13" id="KW-1185">Reference proteome</keyword>
<keyword evidence="2 8" id="KW-0813">Transport</keyword>
<gene>
    <name evidence="12" type="ORF">ETU09_07890</name>
</gene>
<dbReference type="RefSeq" id="WP_146292948.1">
    <property type="nucleotide sequence ID" value="NZ_SELH01000023.1"/>
</dbReference>
<dbReference type="PANTHER" id="PTHR30069">
    <property type="entry name" value="TONB-DEPENDENT OUTER MEMBRANE RECEPTOR"/>
    <property type="match status" value="1"/>
</dbReference>
<dbReference type="PROSITE" id="PS52016">
    <property type="entry name" value="TONB_DEPENDENT_REC_3"/>
    <property type="match status" value="1"/>
</dbReference>
<comment type="caution">
    <text evidence="12">The sequence shown here is derived from an EMBL/GenBank/DDBJ whole genome shotgun (WGS) entry which is preliminary data.</text>
</comment>
<evidence type="ECO:0000256" key="3">
    <source>
        <dbReference type="ARBA" id="ARBA00022452"/>
    </source>
</evidence>
<reference evidence="12 13" key="1">
    <citation type="submission" date="2019-02" db="EMBL/GenBank/DDBJ databases">
        <title>Apibacter muscae sp. nov.: a novel member of the house fly microbiota.</title>
        <authorList>
            <person name="Park R."/>
        </authorList>
    </citation>
    <scope>NUCLEOTIDE SEQUENCE [LARGE SCALE GENOMIC DNA]</scope>
    <source>
        <strain evidence="12 13">AL1</strain>
    </source>
</reference>
<evidence type="ECO:0000256" key="9">
    <source>
        <dbReference type="RuleBase" id="RU003357"/>
    </source>
</evidence>
<evidence type="ECO:0000313" key="12">
    <source>
        <dbReference type="EMBL" id="TWP27356.1"/>
    </source>
</evidence>
<dbReference type="SUPFAM" id="SSF56935">
    <property type="entry name" value="Porins"/>
    <property type="match status" value="1"/>
</dbReference>
<feature type="domain" description="TonB-dependent receptor plug" evidence="11">
    <location>
        <begin position="50"/>
        <end position="156"/>
    </location>
</feature>
<comment type="subcellular location">
    <subcellularLocation>
        <location evidence="1 8">Cell outer membrane</location>
        <topology evidence="1 8">Multi-pass membrane protein</topology>
    </subcellularLocation>
</comment>
<keyword evidence="3 8" id="KW-1134">Transmembrane beta strand</keyword>
<dbReference type="GO" id="GO:0044718">
    <property type="term" value="P:siderophore transmembrane transport"/>
    <property type="evidence" value="ECO:0007669"/>
    <property type="project" value="TreeGrafter"/>
</dbReference>
<evidence type="ECO:0000256" key="5">
    <source>
        <dbReference type="ARBA" id="ARBA00023077"/>
    </source>
</evidence>
<evidence type="ECO:0000259" key="10">
    <source>
        <dbReference type="Pfam" id="PF00593"/>
    </source>
</evidence>
<dbReference type="InterPro" id="IPR036942">
    <property type="entry name" value="Beta-barrel_TonB_sf"/>
</dbReference>
<evidence type="ECO:0000256" key="1">
    <source>
        <dbReference type="ARBA" id="ARBA00004571"/>
    </source>
</evidence>
<evidence type="ECO:0000256" key="4">
    <source>
        <dbReference type="ARBA" id="ARBA00022692"/>
    </source>
</evidence>
<name>A0A563DAW8_9FLAO</name>
<dbReference type="InterPro" id="IPR037066">
    <property type="entry name" value="Plug_dom_sf"/>
</dbReference>
<keyword evidence="6 8" id="KW-0472">Membrane</keyword>
<evidence type="ECO:0000256" key="8">
    <source>
        <dbReference type="PROSITE-ProRule" id="PRU01360"/>
    </source>
</evidence>
<protein>
    <submittedName>
        <fullName evidence="12">TonB-dependent receptor</fullName>
    </submittedName>
</protein>
<dbReference type="Proteomes" id="UP000319499">
    <property type="component" value="Unassembled WGS sequence"/>
</dbReference>
<dbReference type="PANTHER" id="PTHR30069:SF57">
    <property type="entry name" value="TONB-DEPENDENT RECEPTOR"/>
    <property type="match status" value="1"/>
</dbReference>
<dbReference type="Gene3D" id="2.40.170.20">
    <property type="entry name" value="TonB-dependent receptor, beta-barrel domain"/>
    <property type="match status" value="1"/>
</dbReference>